<accession>A0A922L5F7</accession>
<keyword evidence="2" id="KW-1185">Reference proteome</keyword>
<reference evidence="1" key="1">
    <citation type="submission" date="2013-05" db="EMBL/GenBank/DDBJ databases">
        <authorList>
            <person name="Yim A.K.Y."/>
            <person name="Chan T.F."/>
            <person name="Ji K.M."/>
            <person name="Liu X.Y."/>
            <person name="Zhou J.W."/>
            <person name="Li R.Q."/>
            <person name="Yang K.Y."/>
            <person name="Li J."/>
            <person name="Li M."/>
            <person name="Law P.T.W."/>
            <person name="Wu Y.L."/>
            <person name="Cai Z.L."/>
            <person name="Qin H."/>
            <person name="Bao Y."/>
            <person name="Leung R.K.K."/>
            <person name="Ng P.K.S."/>
            <person name="Zou J."/>
            <person name="Zhong X.J."/>
            <person name="Ran P.X."/>
            <person name="Zhong N.S."/>
            <person name="Liu Z.G."/>
            <person name="Tsui S.K.W."/>
        </authorList>
    </citation>
    <scope>NUCLEOTIDE SEQUENCE</scope>
    <source>
        <strain evidence="1">Derf</strain>
        <tissue evidence="1">Whole organism</tissue>
    </source>
</reference>
<dbReference type="AlphaFoldDB" id="A0A922L5F7"/>
<evidence type="ECO:0000313" key="2">
    <source>
        <dbReference type="Proteomes" id="UP000790347"/>
    </source>
</evidence>
<gene>
    <name evidence="1" type="ORF">DERF_008399</name>
</gene>
<reference evidence="1" key="2">
    <citation type="journal article" date="2022" name="Res Sq">
        <title>Comparative Genomics Reveals Insights into the Divergent Evolution of Astigmatic Mites and Household Pest Adaptations.</title>
        <authorList>
            <person name="Xiong Q."/>
            <person name="Wan A.T.-Y."/>
            <person name="Liu X.-Y."/>
            <person name="Fung C.S.-H."/>
            <person name="Xiao X."/>
            <person name="Malainual N."/>
            <person name="Hou J."/>
            <person name="Wang L."/>
            <person name="Wang M."/>
            <person name="Yang K."/>
            <person name="Cui Y."/>
            <person name="Leung E."/>
            <person name="Nong W."/>
            <person name="Shin S.-K."/>
            <person name="Au S."/>
            <person name="Jeong K.Y."/>
            <person name="Chew F.T."/>
            <person name="Hui J."/>
            <person name="Leung T.F."/>
            <person name="Tungtrongchitr A."/>
            <person name="Zhong N."/>
            <person name="Liu Z."/>
            <person name="Tsui S."/>
        </authorList>
    </citation>
    <scope>NUCLEOTIDE SEQUENCE</scope>
    <source>
        <strain evidence="1">Derf</strain>
        <tissue evidence="1">Whole organism</tissue>
    </source>
</reference>
<organism evidence="1 2">
    <name type="scientific">Dermatophagoides farinae</name>
    <name type="common">American house dust mite</name>
    <dbReference type="NCBI Taxonomy" id="6954"/>
    <lineage>
        <taxon>Eukaryota</taxon>
        <taxon>Metazoa</taxon>
        <taxon>Ecdysozoa</taxon>
        <taxon>Arthropoda</taxon>
        <taxon>Chelicerata</taxon>
        <taxon>Arachnida</taxon>
        <taxon>Acari</taxon>
        <taxon>Acariformes</taxon>
        <taxon>Sarcoptiformes</taxon>
        <taxon>Astigmata</taxon>
        <taxon>Psoroptidia</taxon>
        <taxon>Analgoidea</taxon>
        <taxon>Pyroglyphidae</taxon>
        <taxon>Dermatophagoidinae</taxon>
        <taxon>Dermatophagoides</taxon>
    </lineage>
</organism>
<evidence type="ECO:0000313" key="1">
    <source>
        <dbReference type="EMBL" id="KAH9517765.1"/>
    </source>
</evidence>
<proteinExistence type="predicted"/>
<sequence length="125" mass="12506">MFHKSSSINLNKYEIIFGASGGCCGGGSGGGGGGGNATVIGCVSECIGTIGICIIGVDGAIIGIRPILPVATAAFPDDDGAWPSCVNCCEPPTLSSICIKLSEPSLRNKADISSNVRFLVSGTLK</sequence>
<comment type="caution">
    <text evidence="1">The sequence shown here is derived from an EMBL/GenBank/DDBJ whole genome shotgun (WGS) entry which is preliminary data.</text>
</comment>
<protein>
    <submittedName>
        <fullName evidence="1">Uncharacterized protein</fullName>
    </submittedName>
</protein>
<name>A0A922L5F7_DERFA</name>
<dbReference type="Proteomes" id="UP000790347">
    <property type="component" value="Unassembled WGS sequence"/>
</dbReference>
<dbReference type="EMBL" id="ASGP02000003">
    <property type="protein sequence ID" value="KAH9517765.1"/>
    <property type="molecule type" value="Genomic_DNA"/>
</dbReference>